<dbReference type="Pfam" id="PF03600">
    <property type="entry name" value="CitMHS"/>
    <property type="match status" value="1"/>
</dbReference>
<proteinExistence type="predicted"/>
<dbReference type="GO" id="GO:0055085">
    <property type="term" value="P:transmembrane transport"/>
    <property type="evidence" value="ECO:0007669"/>
    <property type="project" value="InterPro"/>
</dbReference>
<evidence type="ECO:0000256" key="4">
    <source>
        <dbReference type="ARBA" id="ARBA00022737"/>
    </source>
</evidence>
<dbReference type="GO" id="GO:0005886">
    <property type="term" value="C:plasma membrane"/>
    <property type="evidence" value="ECO:0007669"/>
    <property type="project" value="TreeGrafter"/>
</dbReference>
<dbReference type="AlphaFoldDB" id="A0A1F6GR61"/>
<feature type="transmembrane region" description="Helical" evidence="7">
    <location>
        <begin position="178"/>
        <end position="198"/>
    </location>
</feature>
<protein>
    <recommendedName>
        <fullName evidence="8">Citrate transporter-like domain-containing protein</fullName>
    </recommendedName>
</protein>
<gene>
    <name evidence="9" type="ORF">A2557_03150</name>
</gene>
<dbReference type="InterPro" id="IPR031312">
    <property type="entry name" value="Na/sul_symport_CS"/>
</dbReference>
<keyword evidence="5 7" id="KW-1133">Transmembrane helix</keyword>
<accession>A0A1F6GR61</accession>
<feature type="transmembrane region" description="Helical" evidence="7">
    <location>
        <begin position="523"/>
        <end position="543"/>
    </location>
</feature>
<evidence type="ECO:0000256" key="5">
    <source>
        <dbReference type="ARBA" id="ARBA00022989"/>
    </source>
</evidence>
<evidence type="ECO:0000256" key="3">
    <source>
        <dbReference type="ARBA" id="ARBA00022692"/>
    </source>
</evidence>
<reference evidence="9 10" key="1">
    <citation type="journal article" date="2016" name="Nat. Commun.">
        <title>Thousands of microbial genomes shed light on interconnected biogeochemical processes in an aquifer system.</title>
        <authorList>
            <person name="Anantharaman K."/>
            <person name="Brown C.T."/>
            <person name="Hug L.A."/>
            <person name="Sharon I."/>
            <person name="Castelle C.J."/>
            <person name="Probst A.J."/>
            <person name="Thomas B.C."/>
            <person name="Singh A."/>
            <person name="Wilkins M.J."/>
            <person name="Karaoz U."/>
            <person name="Brodie E.L."/>
            <person name="Williams K.H."/>
            <person name="Hubbard S.S."/>
            <person name="Banfield J.F."/>
        </authorList>
    </citation>
    <scope>NUCLEOTIDE SEQUENCE [LARGE SCALE GENOMIC DNA]</scope>
</reference>
<feature type="transmembrane region" description="Helical" evidence="7">
    <location>
        <begin position="137"/>
        <end position="158"/>
    </location>
</feature>
<evidence type="ECO:0000313" key="9">
    <source>
        <dbReference type="EMBL" id="OGH00646.1"/>
    </source>
</evidence>
<dbReference type="PANTHER" id="PTHR43652">
    <property type="entry name" value="BASIC AMINO ACID ANTIPORTER YFCC-RELATED"/>
    <property type="match status" value="1"/>
</dbReference>
<feature type="transmembrane region" description="Helical" evidence="7">
    <location>
        <begin position="25"/>
        <end position="43"/>
    </location>
</feature>
<dbReference type="EMBL" id="MFNF01000043">
    <property type="protein sequence ID" value="OGH00646.1"/>
    <property type="molecule type" value="Genomic_DNA"/>
</dbReference>
<dbReference type="InterPro" id="IPR051679">
    <property type="entry name" value="DASS-Related_Transporters"/>
</dbReference>
<dbReference type="InterPro" id="IPR004680">
    <property type="entry name" value="Cit_transptr-like_dom"/>
</dbReference>
<feature type="domain" description="Citrate transporter-like" evidence="8">
    <location>
        <begin position="16"/>
        <end position="489"/>
    </location>
</feature>
<feature type="transmembrane region" description="Helical" evidence="7">
    <location>
        <begin position="55"/>
        <end position="76"/>
    </location>
</feature>
<name>A0A1F6GR61_9PROT</name>
<dbReference type="PROSITE" id="PS01271">
    <property type="entry name" value="NA_SULFATE"/>
    <property type="match status" value="1"/>
</dbReference>
<evidence type="ECO:0000256" key="2">
    <source>
        <dbReference type="ARBA" id="ARBA00022448"/>
    </source>
</evidence>
<evidence type="ECO:0000313" key="10">
    <source>
        <dbReference type="Proteomes" id="UP000177583"/>
    </source>
</evidence>
<keyword evidence="4" id="KW-0677">Repeat</keyword>
<feature type="transmembrane region" description="Helical" evidence="7">
    <location>
        <begin position="358"/>
        <end position="389"/>
    </location>
</feature>
<dbReference type="PANTHER" id="PTHR43652:SF2">
    <property type="entry name" value="BASIC AMINO ACID ANTIPORTER YFCC-RELATED"/>
    <property type="match status" value="1"/>
</dbReference>
<evidence type="ECO:0000256" key="7">
    <source>
        <dbReference type="SAM" id="Phobius"/>
    </source>
</evidence>
<organism evidence="9 10">
    <name type="scientific">Candidatus Lambdaproteobacteria bacterium RIFOXYD2_FULL_56_26</name>
    <dbReference type="NCBI Taxonomy" id="1817773"/>
    <lineage>
        <taxon>Bacteria</taxon>
        <taxon>Pseudomonadati</taxon>
        <taxon>Pseudomonadota</taxon>
        <taxon>Candidatus Lambdaproteobacteria</taxon>
    </lineage>
</organism>
<feature type="transmembrane region" description="Helical" evidence="7">
    <location>
        <begin position="401"/>
        <end position="419"/>
    </location>
</feature>
<evidence type="ECO:0000259" key="8">
    <source>
        <dbReference type="Pfam" id="PF03600"/>
    </source>
</evidence>
<evidence type="ECO:0000256" key="1">
    <source>
        <dbReference type="ARBA" id="ARBA00004141"/>
    </source>
</evidence>
<feature type="transmembrane region" description="Helical" evidence="7">
    <location>
        <begin position="96"/>
        <end position="116"/>
    </location>
</feature>
<comment type="caution">
    <text evidence="9">The sequence shown here is derived from an EMBL/GenBank/DDBJ whole genome shotgun (WGS) entry which is preliminary data.</text>
</comment>
<evidence type="ECO:0000256" key="6">
    <source>
        <dbReference type="ARBA" id="ARBA00023136"/>
    </source>
</evidence>
<keyword evidence="6 7" id="KW-0472">Membrane</keyword>
<keyword evidence="3 7" id="KW-0812">Transmembrane</keyword>
<comment type="subcellular location">
    <subcellularLocation>
        <location evidence="1">Membrane</location>
        <topology evidence="1">Multi-pass membrane protein</topology>
    </subcellularLocation>
</comment>
<feature type="transmembrane region" description="Helical" evidence="7">
    <location>
        <begin position="484"/>
        <end position="503"/>
    </location>
</feature>
<keyword evidence="2" id="KW-0813">Transport</keyword>
<sequence>MELWFTLAAILLVLTLFLYTQWPPDLILGCGVGLLLASGVLTMGQATKGFANEGVLTIAVLFVVASGLERSGGIAWATRYILGRPKTEAGARLRLLLPVVALSGFINNTPLVAMLIPAVSDWCRRQGFQGSRFLLPLSYAALLGGMCTLIGTSTNLVVSGLALERGLPPISMFEVSRVGLPCALVGLVYLVWLAPRFLPKRVAPSEERGRSYQVRLELGAECPWVGWLPEATLFAPHYSSQTPLETGQVLTLDLSPEVLQSLLEVSGVTLQGVQPKGPWVEVSLGAECPFLGDSWDPKDFFARYGLLPLGYPDQPQRGDCLLASVPATGNKEHKFEVFVVAEHQVVLRRLDRNAWTSLGLMGLMVVLAAGGFLSMLQAALVTAGLMLALRCLDLNLARLSIDWPILIAIALSFALSEAIQTTGLDQILAEAVLQVGDGSPVLGLLVIFLVTSFLTELLTNNAAAVLMFPIGLSVAEMAQVNSTAFLFAVMLAASTSFASPMGYQTNLMVYGPGGYRFGDYLKLGLPLKFLTAAVATLLLPWAYPF</sequence>
<dbReference type="Proteomes" id="UP000177583">
    <property type="component" value="Unassembled WGS sequence"/>
</dbReference>